<protein>
    <submittedName>
        <fullName evidence="1">Uncharacterized protein</fullName>
    </submittedName>
</protein>
<dbReference type="AlphaFoldDB" id="A0A556MTH3"/>
<gene>
    <name evidence="1" type="ORF">FO440_02660</name>
</gene>
<organism evidence="1 2">
    <name type="scientific">Mucilaginibacter corticis</name>
    <dbReference type="NCBI Taxonomy" id="2597670"/>
    <lineage>
        <taxon>Bacteria</taxon>
        <taxon>Pseudomonadati</taxon>
        <taxon>Bacteroidota</taxon>
        <taxon>Sphingobacteriia</taxon>
        <taxon>Sphingobacteriales</taxon>
        <taxon>Sphingobacteriaceae</taxon>
        <taxon>Mucilaginibacter</taxon>
    </lineage>
</organism>
<dbReference type="OrthoDB" id="797330at2"/>
<name>A0A556MTH3_9SPHI</name>
<dbReference type="EMBL" id="VLPK01000001">
    <property type="protein sequence ID" value="TSJ43108.1"/>
    <property type="molecule type" value="Genomic_DNA"/>
</dbReference>
<dbReference type="RefSeq" id="WP_144246673.1">
    <property type="nucleotide sequence ID" value="NZ_VLPK01000001.1"/>
</dbReference>
<evidence type="ECO:0000313" key="1">
    <source>
        <dbReference type="EMBL" id="TSJ43108.1"/>
    </source>
</evidence>
<proteinExistence type="predicted"/>
<comment type="caution">
    <text evidence="1">The sequence shown here is derived from an EMBL/GenBank/DDBJ whole genome shotgun (WGS) entry which is preliminary data.</text>
</comment>
<evidence type="ECO:0000313" key="2">
    <source>
        <dbReference type="Proteomes" id="UP000318733"/>
    </source>
</evidence>
<accession>A0A556MTH3</accession>
<reference evidence="1 2" key="1">
    <citation type="submission" date="2019-07" db="EMBL/GenBank/DDBJ databases">
        <authorList>
            <person name="Huq M.A."/>
        </authorList>
    </citation>
    <scope>NUCLEOTIDE SEQUENCE [LARGE SCALE GENOMIC DNA]</scope>
    <source>
        <strain evidence="1 2">MAH-19</strain>
    </source>
</reference>
<sequence length="107" mass="12225">MQYYNQNASVIYTDDRGRKIDTFVIFDTDQKTGLTHINHENLKVPADTLVLHEKTVGKYHLPISDAFSFEMINKLREKYAERDRLPRKKASVATPAVPGMMLLAKAS</sequence>
<dbReference type="Proteomes" id="UP000318733">
    <property type="component" value="Unassembled WGS sequence"/>
</dbReference>
<keyword evidence="2" id="KW-1185">Reference proteome</keyword>